<evidence type="ECO:0000313" key="3">
    <source>
        <dbReference type="EMBL" id="BCB28605.1"/>
    </source>
</evidence>
<protein>
    <recommendedName>
        <fullName evidence="5">Membrane protein FxsA</fullName>
    </recommendedName>
</protein>
<gene>
    <name evidence="3" type="ORF">SKTS_34910</name>
</gene>
<dbReference type="RefSeq" id="WP_173068285.1">
    <property type="nucleotide sequence ID" value="NZ_AP022853.1"/>
</dbReference>
<sequence>MRFLLVLFILLGFPALEIFVLAQLAGVIGWWLLLWLLLSAFAGWTLIQEEKLAVFGRLFSSLQSGQPLGYAMLDSLRTLIAGVLLIFPGVVSDVIALVLLLLPRPKVVPGSNPAPEETIIEGEWQREEDKRLK</sequence>
<evidence type="ECO:0000313" key="4">
    <source>
        <dbReference type="Proteomes" id="UP000502260"/>
    </source>
</evidence>
<dbReference type="Pfam" id="PF04186">
    <property type="entry name" value="FxsA"/>
    <property type="match status" value="1"/>
</dbReference>
<keyword evidence="2" id="KW-0812">Transmembrane</keyword>
<feature type="compositionally biased region" description="Basic and acidic residues" evidence="1">
    <location>
        <begin position="123"/>
        <end position="133"/>
    </location>
</feature>
<dbReference type="KEGG" id="slac:SKTS_34910"/>
<keyword evidence="2" id="KW-1133">Transmembrane helix</keyword>
<feature type="transmembrane region" description="Helical" evidence="2">
    <location>
        <begin position="28"/>
        <end position="47"/>
    </location>
</feature>
<dbReference type="InterPro" id="IPR007313">
    <property type="entry name" value="FxsA"/>
</dbReference>
<dbReference type="EMBL" id="AP022853">
    <property type="protein sequence ID" value="BCB28605.1"/>
    <property type="molecule type" value="Genomic_DNA"/>
</dbReference>
<dbReference type="PANTHER" id="PTHR35335:SF1">
    <property type="entry name" value="UPF0716 PROTEIN FXSA"/>
    <property type="match status" value="1"/>
</dbReference>
<dbReference type="GO" id="GO:0016020">
    <property type="term" value="C:membrane"/>
    <property type="evidence" value="ECO:0007669"/>
    <property type="project" value="InterPro"/>
</dbReference>
<evidence type="ECO:0000256" key="1">
    <source>
        <dbReference type="SAM" id="MobiDB-lite"/>
    </source>
</evidence>
<evidence type="ECO:0000256" key="2">
    <source>
        <dbReference type="SAM" id="Phobius"/>
    </source>
</evidence>
<dbReference type="NCBIfam" id="NF008528">
    <property type="entry name" value="PRK11463.1-2"/>
    <property type="match status" value="1"/>
</dbReference>
<accession>A0A6F8VIL1</accession>
<keyword evidence="2" id="KW-0472">Membrane</keyword>
<dbReference type="PANTHER" id="PTHR35335">
    <property type="entry name" value="UPF0716 PROTEIN FXSA"/>
    <property type="match status" value="1"/>
</dbReference>
<reference evidence="4" key="1">
    <citation type="submission" date="2020-03" db="EMBL/GenBank/DDBJ databases">
        <title>Complete genome sequence of sulfur-oxidizing bacterium skT11.</title>
        <authorList>
            <person name="Kanda M."/>
            <person name="Kojima H."/>
            <person name="Fukui M."/>
        </authorList>
    </citation>
    <scope>NUCLEOTIDE SEQUENCE [LARGE SCALE GENOMIC DNA]</scope>
    <source>
        <strain evidence="4">skT11</strain>
    </source>
</reference>
<dbReference type="AlphaFoldDB" id="A0A6F8VIL1"/>
<name>A0A6F8VIL1_9PROT</name>
<feature type="transmembrane region" description="Helical" evidence="2">
    <location>
        <begin position="79"/>
        <end position="102"/>
    </location>
</feature>
<organism evidence="3 4">
    <name type="scientific">Sulfurimicrobium lacus</name>
    <dbReference type="NCBI Taxonomy" id="2715678"/>
    <lineage>
        <taxon>Bacteria</taxon>
        <taxon>Pseudomonadati</taxon>
        <taxon>Pseudomonadota</taxon>
        <taxon>Betaproteobacteria</taxon>
        <taxon>Nitrosomonadales</taxon>
        <taxon>Sulfuricellaceae</taxon>
        <taxon>Sulfurimicrobium</taxon>
    </lineage>
</organism>
<keyword evidence="4" id="KW-1185">Reference proteome</keyword>
<dbReference type="Proteomes" id="UP000502260">
    <property type="component" value="Chromosome"/>
</dbReference>
<feature type="region of interest" description="Disordered" evidence="1">
    <location>
        <begin position="111"/>
        <end position="133"/>
    </location>
</feature>
<evidence type="ECO:0008006" key="5">
    <source>
        <dbReference type="Google" id="ProtNLM"/>
    </source>
</evidence>
<proteinExistence type="predicted"/>